<dbReference type="Proteomes" id="UP000039324">
    <property type="component" value="Unassembled WGS sequence"/>
</dbReference>
<evidence type="ECO:0000313" key="3">
    <source>
        <dbReference type="EMBL" id="SPQ95266.1"/>
    </source>
</evidence>
<feature type="region of interest" description="Disordered" evidence="1">
    <location>
        <begin position="1"/>
        <end position="35"/>
    </location>
</feature>
<dbReference type="EMBL" id="OVEO01000004">
    <property type="protein sequence ID" value="SPQ95266.1"/>
    <property type="molecule type" value="Genomic_DNA"/>
</dbReference>
<dbReference type="Proteomes" id="UP000290189">
    <property type="component" value="Unassembled WGS sequence"/>
</dbReference>
<reference evidence="2 4" key="1">
    <citation type="submission" date="2015-02" db="EMBL/GenBank/DDBJ databases">
        <authorList>
            <person name="Chooi Y.-H."/>
        </authorList>
    </citation>
    <scope>NUCLEOTIDE SEQUENCE [LARGE SCALE GENOMIC DNA]</scope>
    <source>
        <strain evidence="2">E3</strain>
    </source>
</reference>
<evidence type="ECO:0000313" key="2">
    <source>
        <dbReference type="EMBL" id="CEO95080.1"/>
    </source>
</evidence>
<accession>A0A0G4IJ26</accession>
<gene>
    <name evidence="2" type="ORF">PBRA_009612</name>
    <name evidence="3" type="ORF">PLBR_LOCUS2481</name>
</gene>
<protein>
    <submittedName>
        <fullName evidence="2">Uncharacterized protein</fullName>
    </submittedName>
</protein>
<organism evidence="2 4">
    <name type="scientific">Plasmodiophora brassicae</name>
    <name type="common">Clubroot disease agent</name>
    <dbReference type="NCBI Taxonomy" id="37360"/>
    <lineage>
        <taxon>Eukaryota</taxon>
        <taxon>Sar</taxon>
        <taxon>Rhizaria</taxon>
        <taxon>Endomyxa</taxon>
        <taxon>Phytomyxea</taxon>
        <taxon>Plasmodiophorida</taxon>
        <taxon>Plasmodiophoridae</taxon>
        <taxon>Plasmodiophora</taxon>
    </lineage>
</organism>
<feature type="compositionally biased region" description="Basic and acidic residues" evidence="1">
    <location>
        <begin position="1"/>
        <end position="20"/>
    </location>
</feature>
<evidence type="ECO:0000256" key="1">
    <source>
        <dbReference type="SAM" id="MobiDB-lite"/>
    </source>
</evidence>
<dbReference type="AlphaFoldDB" id="A0A0G4IJ26"/>
<keyword evidence="3" id="KW-0496">Mitochondrion</keyword>
<reference evidence="3 5" key="2">
    <citation type="submission" date="2018-03" db="EMBL/GenBank/DDBJ databases">
        <authorList>
            <person name="Fogelqvist J."/>
        </authorList>
    </citation>
    <scope>NUCLEOTIDE SEQUENCE [LARGE SCALE GENOMIC DNA]</scope>
</reference>
<dbReference type="EMBL" id="CDSF01000010">
    <property type="protein sequence ID" value="CEO95080.1"/>
    <property type="molecule type" value="Genomic_DNA"/>
</dbReference>
<name>A0A0G4IJ26_PLABS</name>
<evidence type="ECO:0000313" key="5">
    <source>
        <dbReference type="Proteomes" id="UP000290189"/>
    </source>
</evidence>
<sequence length="150" mass="16669">MKGKRTEDRDRRACDHRKPDVVPSGVDGSPADHREPGYIVLYTSRPAESGQSCMGDPTPEPVEAVVMRLMEEFHQPIEVVMHSLIIHSSSIEQARLYLSGYAILSAWDAAEDHDILRGAYAAEDELGGLCSYRLEREVAERLSFLGTLPS</sequence>
<geneLocation type="mitochondrion" evidence="3"/>
<proteinExistence type="predicted"/>
<keyword evidence="4" id="KW-1185">Reference proteome</keyword>
<evidence type="ECO:0000313" key="4">
    <source>
        <dbReference type="Proteomes" id="UP000039324"/>
    </source>
</evidence>